<dbReference type="RefSeq" id="WP_184391967.1">
    <property type="nucleotide sequence ID" value="NZ_BAAAJD010000042.1"/>
</dbReference>
<evidence type="ECO:0000313" key="2">
    <source>
        <dbReference type="Proteomes" id="UP000572635"/>
    </source>
</evidence>
<sequence>MTRRESGDEVLGWLARRRVEDVLMPGYVDRTLHEGRPFFNPWNTALYLATDREYVRIADRGASGVLHLSRTASFDGARNDVEAFIDREAGEEFMPASLESRFLADGRDAHTLSGARYVHGAHSRPEEGTVDCLELAFDGHGCLFVSPEWDGLLIGAHGSYEHWTGHLHAEDMGSRKEVRWTPPAADEE</sequence>
<accession>A0A7W8QLD7</accession>
<keyword evidence="2" id="KW-1185">Reference proteome</keyword>
<gene>
    <name evidence="1" type="ORF">HDA36_002478</name>
</gene>
<name>A0A7W8QLD7_9ACTN</name>
<dbReference type="EMBL" id="JACHDB010000001">
    <property type="protein sequence ID" value="MBB5432394.1"/>
    <property type="molecule type" value="Genomic_DNA"/>
</dbReference>
<proteinExistence type="predicted"/>
<dbReference type="AlphaFoldDB" id="A0A7W8QLD7"/>
<protein>
    <submittedName>
        <fullName evidence="1">Uncharacterized protein</fullName>
    </submittedName>
</protein>
<dbReference type="Proteomes" id="UP000572635">
    <property type="component" value="Unassembled WGS sequence"/>
</dbReference>
<reference evidence="1 2" key="1">
    <citation type="submission" date="2020-08" db="EMBL/GenBank/DDBJ databases">
        <title>Sequencing the genomes of 1000 actinobacteria strains.</title>
        <authorList>
            <person name="Klenk H.-P."/>
        </authorList>
    </citation>
    <scope>NUCLEOTIDE SEQUENCE [LARGE SCALE GENOMIC DNA]</scope>
    <source>
        <strain evidence="1 2">DSM 44551</strain>
    </source>
</reference>
<organism evidence="1 2">
    <name type="scientific">Nocardiopsis composta</name>
    <dbReference type="NCBI Taxonomy" id="157465"/>
    <lineage>
        <taxon>Bacteria</taxon>
        <taxon>Bacillati</taxon>
        <taxon>Actinomycetota</taxon>
        <taxon>Actinomycetes</taxon>
        <taxon>Streptosporangiales</taxon>
        <taxon>Nocardiopsidaceae</taxon>
        <taxon>Nocardiopsis</taxon>
    </lineage>
</organism>
<comment type="caution">
    <text evidence="1">The sequence shown here is derived from an EMBL/GenBank/DDBJ whole genome shotgun (WGS) entry which is preliminary data.</text>
</comment>
<evidence type="ECO:0000313" key="1">
    <source>
        <dbReference type="EMBL" id="MBB5432394.1"/>
    </source>
</evidence>